<accession>A0AAJ3NBS1</accession>
<dbReference type="KEGG" id="ego:BBD34_10540"/>
<proteinExistence type="predicted"/>
<dbReference type="Proteomes" id="UP000190816">
    <property type="component" value="Unassembled WGS sequence"/>
</dbReference>
<protein>
    <recommendedName>
        <fullName evidence="3">Bacteriocin</fullName>
    </recommendedName>
</protein>
<reference evidence="1 2" key="1">
    <citation type="submission" date="2016-06" db="EMBL/GenBank/DDBJ databases">
        <authorList>
            <person name="Nicholson A.C."/>
        </authorList>
    </citation>
    <scope>NUCLEOTIDE SEQUENCE [LARGE SCALE GENOMIC DNA]</scope>
    <source>
        <strain evidence="1 2">G4123</strain>
    </source>
</reference>
<name>A0AAJ3NBS1_9FLAO</name>
<comment type="caution">
    <text evidence="1">The sequence shown here is derived from an EMBL/GenBank/DDBJ whole genome shotgun (WGS) entry which is preliminary data.</text>
</comment>
<evidence type="ECO:0008006" key="3">
    <source>
        <dbReference type="Google" id="ProtNLM"/>
    </source>
</evidence>
<gene>
    <name evidence="1" type="ORF">BAY32_09645</name>
</gene>
<dbReference type="RefSeq" id="WP_078403304.1">
    <property type="nucleotide sequence ID" value="NZ_CP016377.1"/>
</dbReference>
<dbReference type="EMBL" id="MAIC01000015">
    <property type="protein sequence ID" value="OPB74576.1"/>
    <property type="molecule type" value="Genomic_DNA"/>
</dbReference>
<evidence type="ECO:0000313" key="2">
    <source>
        <dbReference type="Proteomes" id="UP000190816"/>
    </source>
</evidence>
<dbReference type="AlphaFoldDB" id="A0AAJ3NBS1"/>
<organism evidence="1 2">
    <name type="scientific">Elizabethkingia ursingii</name>
    <dbReference type="NCBI Taxonomy" id="1756150"/>
    <lineage>
        <taxon>Bacteria</taxon>
        <taxon>Pseudomonadati</taxon>
        <taxon>Bacteroidota</taxon>
        <taxon>Flavobacteriia</taxon>
        <taxon>Flavobacteriales</taxon>
        <taxon>Weeksellaceae</taxon>
        <taxon>Elizabethkingia</taxon>
    </lineage>
</organism>
<evidence type="ECO:0000313" key="1">
    <source>
        <dbReference type="EMBL" id="OPB74576.1"/>
    </source>
</evidence>
<sequence>MKKLEKKQLKAINGGTTYHCLQAGCPTMTIVAPDAGAATVLSEMSCPQGHGEVKCVTGN</sequence>